<name>A0A6J7PKE4_9ZZZZ</name>
<organism evidence="7">
    <name type="scientific">freshwater metagenome</name>
    <dbReference type="NCBI Taxonomy" id="449393"/>
    <lineage>
        <taxon>unclassified sequences</taxon>
        <taxon>metagenomes</taxon>
        <taxon>ecological metagenomes</taxon>
    </lineage>
</organism>
<dbReference type="AlphaFoldDB" id="A0A6J7PKE4"/>
<evidence type="ECO:0000313" key="8">
    <source>
        <dbReference type="EMBL" id="CAB5062824.1"/>
    </source>
</evidence>
<dbReference type="InterPro" id="IPR011605">
    <property type="entry name" value="NusB_fam"/>
</dbReference>
<evidence type="ECO:0000259" key="6">
    <source>
        <dbReference type="Pfam" id="PF01029"/>
    </source>
</evidence>
<sequence length="143" mass="15716">MKNASPKGNFAPGHASDAREQALILLYEAESRSMSVSDVVRDQVVVPHSAAVALALGVEEAQVTYDEMISSRAKGWRLERMPMIDRAVLRLALHELRQFPDVPTAVVMNEAIELAKRFSTEDSGRFVNGILSALLESVRPNAK</sequence>
<dbReference type="GO" id="GO:0003723">
    <property type="term" value="F:RNA binding"/>
    <property type="evidence" value="ECO:0007669"/>
    <property type="project" value="UniProtKB-KW"/>
</dbReference>
<dbReference type="NCBIfam" id="TIGR01951">
    <property type="entry name" value="nusB"/>
    <property type="match status" value="1"/>
</dbReference>
<dbReference type="EMBL" id="CAFBQU010000009">
    <property type="protein sequence ID" value="CAB5062824.1"/>
    <property type="molecule type" value="Genomic_DNA"/>
</dbReference>
<keyword evidence="5" id="KW-0804">Transcription</keyword>
<proteinExistence type="inferred from homology"/>
<dbReference type="Pfam" id="PF01029">
    <property type="entry name" value="NusB"/>
    <property type="match status" value="1"/>
</dbReference>
<protein>
    <submittedName>
        <fullName evidence="7">Unannotated protein</fullName>
    </submittedName>
</protein>
<dbReference type="GO" id="GO:0005829">
    <property type="term" value="C:cytosol"/>
    <property type="evidence" value="ECO:0007669"/>
    <property type="project" value="TreeGrafter"/>
</dbReference>
<dbReference type="GO" id="GO:0031564">
    <property type="term" value="P:transcription antitermination"/>
    <property type="evidence" value="ECO:0007669"/>
    <property type="project" value="UniProtKB-KW"/>
</dbReference>
<dbReference type="InterPro" id="IPR006027">
    <property type="entry name" value="NusB_RsmB_TIM44"/>
</dbReference>
<dbReference type="HAMAP" id="MF_00073">
    <property type="entry name" value="NusB"/>
    <property type="match status" value="1"/>
</dbReference>
<dbReference type="PANTHER" id="PTHR11078">
    <property type="entry name" value="N UTILIZATION SUBSTANCE PROTEIN B-RELATED"/>
    <property type="match status" value="1"/>
</dbReference>
<keyword evidence="2" id="KW-0889">Transcription antitermination</keyword>
<reference evidence="7" key="1">
    <citation type="submission" date="2020-05" db="EMBL/GenBank/DDBJ databases">
        <authorList>
            <person name="Chiriac C."/>
            <person name="Salcher M."/>
            <person name="Ghai R."/>
            <person name="Kavagutti S V."/>
        </authorList>
    </citation>
    <scope>NUCLEOTIDE SEQUENCE</scope>
</reference>
<evidence type="ECO:0000256" key="2">
    <source>
        <dbReference type="ARBA" id="ARBA00022814"/>
    </source>
</evidence>
<dbReference type="InterPro" id="IPR035926">
    <property type="entry name" value="NusB-like_sf"/>
</dbReference>
<accession>A0A6J7PKE4</accession>
<evidence type="ECO:0000313" key="7">
    <source>
        <dbReference type="EMBL" id="CAB5005916.1"/>
    </source>
</evidence>
<dbReference type="GO" id="GO:0006353">
    <property type="term" value="P:DNA-templated transcription termination"/>
    <property type="evidence" value="ECO:0007669"/>
    <property type="project" value="InterPro"/>
</dbReference>
<dbReference type="SUPFAM" id="SSF48013">
    <property type="entry name" value="NusB-like"/>
    <property type="match status" value="1"/>
</dbReference>
<comment type="similarity">
    <text evidence="1">Belongs to the NusB family.</text>
</comment>
<keyword evidence="4" id="KW-0805">Transcription regulation</keyword>
<dbReference type="EMBL" id="CAFBPN010000001">
    <property type="protein sequence ID" value="CAB5005916.1"/>
    <property type="molecule type" value="Genomic_DNA"/>
</dbReference>
<dbReference type="PANTHER" id="PTHR11078:SF3">
    <property type="entry name" value="ANTITERMINATION NUSB DOMAIN-CONTAINING PROTEIN"/>
    <property type="match status" value="1"/>
</dbReference>
<keyword evidence="3" id="KW-0694">RNA-binding</keyword>
<evidence type="ECO:0000256" key="5">
    <source>
        <dbReference type="ARBA" id="ARBA00023163"/>
    </source>
</evidence>
<dbReference type="Gene3D" id="1.10.940.10">
    <property type="entry name" value="NusB-like"/>
    <property type="match status" value="1"/>
</dbReference>
<feature type="domain" description="NusB/RsmB/TIM44" evidence="6">
    <location>
        <begin position="17"/>
        <end position="134"/>
    </location>
</feature>
<gene>
    <name evidence="7" type="ORF">UFOPK4098_00011</name>
    <name evidence="8" type="ORF">UFOPK4347_00519</name>
</gene>
<evidence type="ECO:0000256" key="4">
    <source>
        <dbReference type="ARBA" id="ARBA00023015"/>
    </source>
</evidence>
<evidence type="ECO:0000256" key="1">
    <source>
        <dbReference type="ARBA" id="ARBA00005952"/>
    </source>
</evidence>
<evidence type="ECO:0000256" key="3">
    <source>
        <dbReference type="ARBA" id="ARBA00022884"/>
    </source>
</evidence>